<dbReference type="CDD" id="cd00082">
    <property type="entry name" value="HisKA"/>
    <property type="match status" value="1"/>
</dbReference>
<evidence type="ECO:0000256" key="6">
    <source>
        <dbReference type="SAM" id="Coils"/>
    </source>
</evidence>
<dbReference type="InterPro" id="IPR036890">
    <property type="entry name" value="HATPase_C_sf"/>
</dbReference>
<sequence>MFSCFKPEKFMNVAILGQVLEEIQEPMAILDKNYLLSHINRAMVDVCCRFFPGFNQIGDKAPVELEVAIMQGQANFCTNDETGNKLHLELKLLESPLGELEGILMKGNYNCSQHTTELLPIFDLALQQSANKLAAIAYLDLDLKILSVNQILAQAIRYDREALIGLNLQDIAQVLKPGDGCMSKLYNALKTQHSWRDTVKFLFSGSTPTWMDVVVEPVYNDALLIGYTLIAFDVTLRKMKERAAQERESFFRSILENLPVGLQQISPKGWHVDMNLSMRNILGPGHAATIGQPYNIYQDSMNQRNGLQALLKEVIDSRSPHKREILLKYTELPDQDITRIQPTYFEATGFPVFDDKGEISFVFLIMAEITEKKLAELSLEKSERLLNTIVEHLPIGYIQIDNLGYIRRTNQTQRLLFGEESLPLDVVMNHIQQDPTCEFLGINQLFGQVLLGGKMVKLEKQLKNNGSIPWTRLEDSVYLEITMFAVEDPVDKDQLVIILCDDVTKKKNQELEIAKNQEFLLQTGEIGKIGGWELDIGNKEMKWSEQTYKVVELPSFVPVNIEKAVSFYTPESQLQLMQAARECLDSGSPFDLQLGIVTAKKNSIRVRTIGQPEYADGKIVRVHGVIQDVTEIHEVRNELMRHTEIMRLFFDTIDLGYALMAADGTVNFMNKKAGEILDTESVIGKNIFDVFPWLVGTTFHSRVKECVAKQAPVSFFNYLPELDTWYEFLLAPMDDGSISIFTRNITYSKKLQRELRKANDQLSNLNKYLVNQNKQLEDFAHITSHNLRAPIANLKALLQLHKDSGSPEEKEMYIHMLDEVIMKIDETLNDLVEVIQIRKDLNVEQEKLSFAERLQKVKEILLVDIEQSGIQLLEDFQAAPTIEYPKIYLDSLLQNLLTNAIKYRSTDRQPSVHFKAWHEDGVVKLTVEDNGIGIDMQRYGNKIFGFRKTFHKNKDAKGIGLFITKSQVEAMGGQIKVESEPGVGTKFIITFRPE</sequence>
<keyword evidence="4" id="KW-0808">Transferase</keyword>
<dbReference type="Pfam" id="PF13426">
    <property type="entry name" value="PAS_9"/>
    <property type="match status" value="1"/>
</dbReference>
<reference evidence="9 10" key="1">
    <citation type="submission" date="2017-10" db="EMBL/GenBank/DDBJ databases">
        <title>Paenichitinophaga pekingensis gen. nov., sp. nov., isolated from activated sludge.</title>
        <authorList>
            <person name="Jin D."/>
            <person name="Kong X."/>
            <person name="Deng Y."/>
            <person name="Bai Z."/>
        </authorList>
    </citation>
    <scope>NUCLEOTIDE SEQUENCE [LARGE SCALE GENOMIC DNA]</scope>
    <source>
        <strain evidence="9 10">13</strain>
    </source>
</reference>
<evidence type="ECO:0000313" key="10">
    <source>
        <dbReference type="Proteomes" id="UP000220133"/>
    </source>
</evidence>
<feature type="coiled-coil region" evidence="6">
    <location>
        <begin position="748"/>
        <end position="775"/>
    </location>
</feature>
<dbReference type="SMART" id="SM00091">
    <property type="entry name" value="PAS"/>
    <property type="match status" value="4"/>
</dbReference>
<dbReference type="InterPro" id="IPR013767">
    <property type="entry name" value="PAS_fold"/>
</dbReference>
<feature type="domain" description="Histidine kinase" evidence="7">
    <location>
        <begin position="782"/>
        <end position="994"/>
    </location>
</feature>
<dbReference type="EMBL" id="CP023777">
    <property type="protein sequence ID" value="ATL48514.1"/>
    <property type="molecule type" value="Genomic_DNA"/>
</dbReference>
<proteinExistence type="predicted"/>
<evidence type="ECO:0000256" key="4">
    <source>
        <dbReference type="ARBA" id="ARBA00022679"/>
    </source>
</evidence>
<dbReference type="AlphaFoldDB" id="A0A291QXC7"/>
<dbReference type="SMART" id="SM00387">
    <property type="entry name" value="HATPase_c"/>
    <property type="match status" value="1"/>
</dbReference>
<dbReference type="InterPro" id="IPR013656">
    <property type="entry name" value="PAS_4"/>
</dbReference>
<evidence type="ECO:0000259" key="7">
    <source>
        <dbReference type="PROSITE" id="PS50109"/>
    </source>
</evidence>
<dbReference type="Pfam" id="PF00989">
    <property type="entry name" value="PAS"/>
    <property type="match status" value="1"/>
</dbReference>
<dbReference type="InterPro" id="IPR004358">
    <property type="entry name" value="Sig_transdc_His_kin-like_C"/>
</dbReference>
<dbReference type="Gene3D" id="3.30.450.20">
    <property type="entry name" value="PAS domain"/>
    <property type="match status" value="5"/>
</dbReference>
<organism evidence="9 10">
    <name type="scientific">Chitinophaga caeni</name>
    <dbReference type="NCBI Taxonomy" id="2029983"/>
    <lineage>
        <taxon>Bacteria</taxon>
        <taxon>Pseudomonadati</taxon>
        <taxon>Bacteroidota</taxon>
        <taxon>Chitinophagia</taxon>
        <taxon>Chitinophagales</taxon>
        <taxon>Chitinophagaceae</taxon>
        <taxon>Chitinophaga</taxon>
    </lineage>
</organism>
<dbReference type="OrthoDB" id="5522855at2"/>
<dbReference type="GO" id="GO:0006355">
    <property type="term" value="P:regulation of DNA-templated transcription"/>
    <property type="evidence" value="ECO:0007669"/>
    <property type="project" value="InterPro"/>
</dbReference>
<gene>
    <name evidence="9" type="ORF">COR50_15840</name>
</gene>
<dbReference type="SUPFAM" id="SSF55785">
    <property type="entry name" value="PYP-like sensor domain (PAS domain)"/>
    <property type="match status" value="5"/>
</dbReference>
<keyword evidence="6" id="KW-0175">Coiled coil</keyword>
<dbReference type="SUPFAM" id="SSF55874">
    <property type="entry name" value="ATPase domain of HSP90 chaperone/DNA topoisomerase II/histidine kinase"/>
    <property type="match status" value="1"/>
</dbReference>
<evidence type="ECO:0000256" key="1">
    <source>
        <dbReference type="ARBA" id="ARBA00000085"/>
    </source>
</evidence>
<dbReference type="InterPro" id="IPR003594">
    <property type="entry name" value="HATPase_dom"/>
</dbReference>
<dbReference type="InterPro" id="IPR000014">
    <property type="entry name" value="PAS"/>
</dbReference>
<dbReference type="Gene3D" id="3.30.565.10">
    <property type="entry name" value="Histidine kinase-like ATPase, C-terminal domain"/>
    <property type="match status" value="1"/>
</dbReference>
<evidence type="ECO:0000313" key="9">
    <source>
        <dbReference type="EMBL" id="ATL48514.1"/>
    </source>
</evidence>
<dbReference type="InterPro" id="IPR035965">
    <property type="entry name" value="PAS-like_dom_sf"/>
</dbReference>
<keyword evidence="5" id="KW-0418">Kinase</keyword>
<dbReference type="GO" id="GO:0000155">
    <property type="term" value="F:phosphorelay sensor kinase activity"/>
    <property type="evidence" value="ECO:0007669"/>
    <property type="project" value="InterPro"/>
</dbReference>
<dbReference type="InterPro" id="IPR036097">
    <property type="entry name" value="HisK_dim/P_sf"/>
</dbReference>
<evidence type="ECO:0000256" key="5">
    <source>
        <dbReference type="ARBA" id="ARBA00022777"/>
    </source>
</evidence>
<dbReference type="PROSITE" id="PS50109">
    <property type="entry name" value="HIS_KIN"/>
    <property type="match status" value="1"/>
</dbReference>
<dbReference type="Pfam" id="PF08448">
    <property type="entry name" value="PAS_4"/>
    <property type="match status" value="1"/>
</dbReference>
<dbReference type="Proteomes" id="UP000220133">
    <property type="component" value="Chromosome"/>
</dbReference>
<dbReference type="Gene3D" id="1.10.287.130">
    <property type="match status" value="1"/>
</dbReference>
<keyword evidence="3" id="KW-0597">Phosphoprotein</keyword>
<protein>
    <recommendedName>
        <fullName evidence="2">histidine kinase</fullName>
        <ecNumber evidence="2">2.7.13.3</ecNumber>
    </recommendedName>
</protein>
<dbReference type="InterPro" id="IPR003661">
    <property type="entry name" value="HisK_dim/P_dom"/>
</dbReference>
<evidence type="ECO:0000256" key="2">
    <source>
        <dbReference type="ARBA" id="ARBA00012438"/>
    </source>
</evidence>
<dbReference type="SUPFAM" id="SSF47384">
    <property type="entry name" value="Homodimeric domain of signal transducing histidine kinase"/>
    <property type="match status" value="1"/>
</dbReference>
<dbReference type="CDD" id="cd00130">
    <property type="entry name" value="PAS"/>
    <property type="match status" value="1"/>
</dbReference>
<dbReference type="InterPro" id="IPR005467">
    <property type="entry name" value="His_kinase_dom"/>
</dbReference>
<dbReference type="PRINTS" id="PR00344">
    <property type="entry name" value="BCTRLSENSOR"/>
</dbReference>
<dbReference type="KEGG" id="cbae:COR50_15840"/>
<dbReference type="InterPro" id="IPR000700">
    <property type="entry name" value="PAS-assoc_C"/>
</dbReference>
<name>A0A291QXC7_9BACT</name>
<dbReference type="EC" id="2.7.13.3" evidence="2"/>
<keyword evidence="10" id="KW-1185">Reference proteome</keyword>
<feature type="domain" description="PAC" evidence="8">
    <location>
        <begin position="323"/>
        <end position="381"/>
    </location>
</feature>
<evidence type="ECO:0000259" key="8">
    <source>
        <dbReference type="PROSITE" id="PS50113"/>
    </source>
</evidence>
<accession>A0A291QXC7</accession>
<dbReference type="PANTHER" id="PTHR43304:SF1">
    <property type="entry name" value="PAC DOMAIN-CONTAINING PROTEIN"/>
    <property type="match status" value="1"/>
</dbReference>
<evidence type="ECO:0000256" key="3">
    <source>
        <dbReference type="ARBA" id="ARBA00022553"/>
    </source>
</evidence>
<dbReference type="PROSITE" id="PS50113">
    <property type="entry name" value="PAC"/>
    <property type="match status" value="1"/>
</dbReference>
<dbReference type="Pfam" id="PF02518">
    <property type="entry name" value="HATPase_c"/>
    <property type="match status" value="1"/>
</dbReference>
<dbReference type="InterPro" id="IPR052162">
    <property type="entry name" value="Sensor_kinase/Photoreceptor"/>
</dbReference>
<comment type="catalytic activity">
    <reaction evidence="1">
        <text>ATP + protein L-histidine = ADP + protein N-phospho-L-histidine.</text>
        <dbReference type="EC" id="2.7.13.3"/>
    </reaction>
</comment>
<dbReference type="PANTHER" id="PTHR43304">
    <property type="entry name" value="PHYTOCHROME-LIKE PROTEIN CPH1"/>
    <property type="match status" value="1"/>
</dbReference>